<dbReference type="Pfam" id="PF07696">
    <property type="entry name" value="7TMR-DISMED2"/>
    <property type="match status" value="1"/>
</dbReference>
<dbReference type="InterPro" id="IPR029787">
    <property type="entry name" value="Nucleotide_cyclase"/>
</dbReference>
<keyword evidence="5" id="KW-1185">Reference proteome</keyword>
<dbReference type="PANTHER" id="PTHR45138">
    <property type="entry name" value="REGULATORY COMPONENTS OF SENSORY TRANSDUCTION SYSTEM"/>
    <property type="match status" value="1"/>
</dbReference>
<feature type="transmembrane region" description="Helical" evidence="2">
    <location>
        <begin position="187"/>
        <end position="208"/>
    </location>
</feature>
<evidence type="ECO:0000256" key="2">
    <source>
        <dbReference type="SAM" id="Phobius"/>
    </source>
</evidence>
<dbReference type="Pfam" id="PF00990">
    <property type="entry name" value="GGDEF"/>
    <property type="match status" value="1"/>
</dbReference>
<keyword evidence="4" id="KW-0808">Transferase</keyword>
<keyword evidence="2" id="KW-1133">Transmembrane helix</keyword>
<dbReference type="PROSITE" id="PS50887">
    <property type="entry name" value="GGDEF"/>
    <property type="match status" value="1"/>
</dbReference>
<feature type="coiled-coil region" evidence="1">
    <location>
        <begin position="397"/>
        <end position="428"/>
    </location>
</feature>
<comment type="caution">
    <text evidence="4">The sequence shown here is derived from an EMBL/GenBank/DDBJ whole genome shotgun (WGS) entry which is preliminary data.</text>
</comment>
<protein>
    <submittedName>
        <fullName evidence="4">Diguanylate cyclase</fullName>
        <ecNumber evidence="4">2.7.7.65</ecNumber>
    </submittedName>
</protein>
<dbReference type="SUPFAM" id="SSF55073">
    <property type="entry name" value="Nucleotide cyclase"/>
    <property type="match status" value="1"/>
</dbReference>
<evidence type="ECO:0000313" key="4">
    <source>
        <dbReference type="EMBL" id="MFC5592098.1"/>
    </source>
</evidence>
<dbReference type="InterPro" id="IPR011622">
    <property type="entry name" value="7TMR_DISM_rcpt_extracell_dom2"/>
</dbReference>
<dbReference type="Gene3D" id="2.60.40.2380">
    <property type="match status" value="1"/>
</dbReference>
<gene>
    <name evidence="4" type="ORF">ACFPRA_24790</name>
</gene>
<keyword evidence="2" id="KW-0472">Membrane</keyword>
<dbReference type="Pfam" id="PF07695">
    <property type="entry name" value="7TMR-DISM_7TM"/>
    <property type="match status" value="1"/>
</dbReference>
<feature type="transmembrane region" description="Helical" evidence="2">
    <location>
        <begin position="373"/>
        <end position="390"/>
    </location>
</feature>
<dbReference type="PANTHER" id="PTHR45138:SF9">
    <property type="entry name" value="DIGUANYLATE CYCLASE DGCM-RELATED"/>
    <property type="match status" value="1"/>
</dbReference>
<feature type="transmembrane region" description="Helical" evidence="2">
    <location>
        <begin position="215"/>
        <end position="232"/>
    </location>
</feature>
<keyword evidence="1" id="KW-0175">Coiled coil</keyword>
<name>A0ABW0TT33_9BACL</name>
<proteinExistence type="predicted"/>
<feature type="transmembrane region" description="Helical" evidence="2">
    <location>
        <begin position="343"/>
        <end position="367"/>
    </location>
</feature>
<feature type="transmembrane region" description="Helical" evidence="2">
    <location>
        <begin position="307"/>
        <end position="331"/>
    </location>
</feature>
<organism evidence="4 5">
    <name type="scientific">Sporosarcina soli</name>
    <dbReference type="NCBI Taxonomy" id="334736"/>
    <lineage>
        <taxon>Bacteria</taxon>
        <taxon>Bacillati</taxon>
        <taxon>Bacillota</taxon>
        <taxon>Bacilli</taxon>
        <taxon>Bacillales</taxon>
        <taxon>Caryophanaceae</taxon>
        <taxon>Sporosarcina</taxon>
    </lineage>
</organism>
<dbReference type="GO" id="GO:0052621">
    <property type="term" value="F:diguanylate cyclase activity"/>
    <property type="evidence" value="ECO:0007669"/>
    <property type="project" value="UniProtKB-EC"/>
</dbReference>
<sequence length="591" mass="68364">MKNKVLLYIPFLLIIIASFLFNLLTPLTANALEDAKSINLGTYYEFYRDPTNKLTIEDVLSDEYERAFIQSQQKYLFYGQTEDTIWLRLHADEIMHDLDETYWLEATDKLNSIEVYLVKSDDTYDMQKGGISHIKNQEIAYRSNLFYIEDPSIEAIYVKLDGIMPLNLISFFYTTKDFIEKVIAYKFYTGLFYGFMTSLLSYNLFLFFSLKEKAYLYYVFYMLCFIFYQASMNSLDLELVGHLFSERFFTRSISFIGNLLLIFMILFGKEFLDLKRNFPQFNRMANGLLGATVISFFSVYFTTDITMMNTILIIMAIFVTFFLWLSGLFVLLKGHKMARYYMIGWTVLLGSIMVQALGFLSVIPFHPRIYEEVPAIGAAFEAIFLSLALGDKINIMKKEYQASQEKLNEKLEHLVAERTQQLKMANTELEILAHTDQLTQLPNRFQVDRLLTDGFERAQSKQMPLSIILLDIDQFKAVNDNYGHQVGDLVLQEVAMQLKESVSNEGTIGRWGGEEFLIICPQSPLGTAIDLAEKIRRQIEGHTFPVVIHKTVSFGVTSYISGDTLHSMLSRCDKALYHAKNNGRNRVEYLQ</sequence>
<feature type="domain" description="GGDEF" evidence="3">
    <location>
        <begin position="463"/>
        <end position="591"/>
    </location>
</feature>
<keyword evidence="2" id="KW-0812">Transmembrane</keyword>
<dbReference type="CDD" id="cd01949">
    <property type="entry name" value="GGDEF"/>
    <property type="match status" value="1"/>
</dbReference>
<dbReference type="RefSeq" id="WP_381440786.1">
    <property type="nucleotide sequence ID" value="NZ_JBHSNO010000023.1"/>
</dbReference>
<accession>A0ABW0TT33</accession>
<dbReference type="Gene3D" id="3.30.70.270">
    <property type="match status" value="1"/>
</dbReference>
<dbReference type="Proteomes" id="UP001596109">
    <property type="component" value="Unassembled WGS sequence"/>
</dbReference>
<reference evidence="5" key="1">
    <citation type="journal article" date="2019" name="Int. J. Syst. Evol. Microbiol.">
        <title>The Global Catalogue of Microorganisms (GCM) 10K type strain sequencing project: providing services to taxonomists for standard genome sequencing and annotation.</title>
        <authorList>
            <consortium name="The Broad Institute Genomics Platform"/>
            <consortium name="The Broad Institute Genome Sequencing Center for Infectious Disease"/>
            <person name="Wu L."/>
            <person name="Ma J."/>
        </authorList>
    </citation>
    <scope>NUCLEOTIDE SEQUENCE [LARGE SCALE GENOMIC DNA]</scope>
    <source>
        <strain evidence="5">CGMCC 4.1434</strain>
    </source>
</reference>
<dbReference type="EC" id="2.7.7.65" evidence="4"/>
<keyword evidence="4" id="KW-0548">Nucleotidyltransferase</keyword>
<dbReference type="SMART" id="SM00267">
    <property type="entry name" value="GGDEF"/>
    <property type="match status" value="1"/>
</dbReference>
<dbReference type="InterPro" id="IPR050469">
    <property type="entry name" value="Diguanylate_Cyclase"/>
</dbReference>
<dbReference type="InterPro" id="IPR011623">
    <property type="entry name" value="7TMR_DISM_rcpt_extracell_dom1"/>
</dbReference>
<evidence type="ECO:0000256" key="1">
    <source>
        <dbReference type="SAM" id="Coils"/>
    </source>
</evidence>
<dbReference type="InterPro" id="IPR043128">
    <property type="entry name" value="Rev_trsase/Diguanyl_cyclase"/>
</dbReference>
<dbReference type="InterPro" id="IPR000160">
    <property type="entry name" value="GGDEF_dom"/>
</dbReference>
<evidence type="ECO:0000259" key="3">
    <source>
        <dbReference type="PROSITE" id="PS50887"/>
    </source>
</evidence>
<dbReference type="NCBIfam" id="TIGR00254">
    <property type="entry name" value="GGDEF"/>
    <property type="match status" value="1"/>
</dbReference>
<feature type="transmembrane region" description="Helical" evidence="2">
    <location>
        <begin position="284"/>
        <end position="301"/>
    </location>
</feature>
<evidence type="ECO:0000313" key="5">
    <source>
        <dbReference type="Proteomes" id="UP001596109"/>
    </source>
</evidence>
<dbReference type="EMBL" id="JBHSNO010000023">
    <property type="protein sequence ID" value="MFC5592098.1"/>
    <property type="molecule type" value="Genomic_DNA"/>
</dbReference>
<feature type="transmembrane region" description="Helical" evidence="2">
    <location>
        <begin position="252"/>
        <end position="272"/>
    </location>
</feature>